<reference evidence="3 4" key="1">
    <citation type="submission" date="2017-05" db="EMBL/GenBank/DDBJ databases">
        <title>Bifidobacterium vansinderenii sp. nov.</title>
        <authorList>
            <person name="Lugli G.A."/>
            <person name="Duranti S."/>
            <person name="Mangifesta M."/>
        </authorList>
    </citation>
    <scope>NUCLEOTIDE SEQUENCE [LARGE SCALE GENOMIC DNA]</scope>
    <source>
        <strain evidence="3 4">Tam10B</strain>
    </source>
</reference>
<dbReference type="PANTHER" id="PTHR34351">
    <property type="entry name" value="SLR1927 PROTEIN-RELATED"/>
    <property type="match status" value="1"/>
</dbReference>
<dbReference type="RefSeq" id="WP_093960357.1">
    <property type="nucleotide sequence ID" value="NZ_NEWD01000014.1"/>
</dbReference>
<dbReference type="OrthoDB" id="9812729at2"/>
<feature type="domain" description="DUF58" evidence="2">
    <location>
        <begin position="215"/>
        <end position="279"/>
    </location>
</feature>
<gene>
    <name evidence="3" type="ORF">Tam10B_1200</name>
</gene>
<dbReference type="PANTHER" id="PTHR34351:SF1">
    <property type="entry name" value="SLR1927 PROTEIN"/>
    <property type="match status" value="1"/>
</dbReference>
<evidence type="ECO:0000256" key="1">
    <source>
        <dbReference type="SAM" id="Phobius"/>
    </source>
</evidence>
<evidence type="ECO:0000313" key="3">
    <source>
        <dbReference type="EMBL" id="OXN00593.1"/>
    </source>
</evidence>
<name>A0A229VY87_9BIFI</name>
<feature type="transmembrane region" description="Helical" evidence="1">
    <location>
        <begin position="54"/>
        <end position="77"/>
    </location>
</feature>
<keyword evidence="1" id="KW-1133">Transmembrane helix</keyword>
<organism evidence="3 4">
    <name type="scientific">Bifidobacterium vansinderenii</name>
    <dbReference type="NCBI Taxonomy" id="1984871"/>
    <lineage>
        <taxon>Bacteria</taxon>
        <taxon>Bacillati</taxon>
        <taxon>Actinomycetota</taxon>
        <taxon>Actinomycetes</taxon>
        <taxon>Bifidobacteriales</taxon>
        <taxon>Bifidobacteriaceae</taxon>
        <taxon>Bifidobacterium</taxon>
    </lineage>
</organism>
<comment type="caution">
    <text evidence="3">The sequence shown here is derived from an EMBL/GenBank/DDBJ whole genome shotgun (WGS) entry which is preliminary data.</text>
</comment>
<proteinExistence type="predicted"/>
<keyword evidence="4" id="KW-1185">Reference proteome</keyword>
<sequence length="401" mass="43822">MARPITLPQLRPPTPVLRALRFLRDYVSPLGWTIFAAAVLCTLGYALLGWDELLAAAVLWTIMLIVAIVMSLGNTGFSAQLDVPTRRITVGDTVDVNVTVSNPGRSVTAHAHGDITIGDDHEGFPIPSLAPRQSKQTGVTFTAASRAVLSVGPLRVRKGDPFGLIRHEKTIAERISVYIHPRTVHLHALDAGIQRDLEGQPSGDIVDDDLDFYGLREYEPGDDMRNVHWLSTAKAGTLMIRQYEATRRTTTVLAIGVNPQDYASRDEFELAVSVHASIGVQCLMQHRPLRTVAADHRDDPRTTMAFLDACSAIKPDDREDANLAASALDHCPDASLYCFTVGSGKPDDVIKRMMLSMPQAAARLVLRVEPGAERALRRFDGFTLATVGDLDDLPLIMEAMS</sequence>
<evidence type="ECO:0000259" key="2">
    <source>
        <dbReference type="Pfam" id="PF01882"/>
    </source>
</evidence>
<protein>
    <recommendedName>
        <fullName evidence="2">DUF58 domain-containing protein</fullName>
    </recommendedName>
</protein>
<accession>A0A229VY87</accession>
<keyword evidence="1" id="KW-0812">Transmembrane</keyword>
<dbReference type="InterPro" id="IPR002881">
    <property type="entry name" value="DUF58"/>
</dbReference>
<keyword evidence="1" id="KW-0472">Membrane</keyword>
<dbReference type="AlphaFoldDB" id="A0A229VY87"/>
<dbReference type="Pfam" id="PF01882">
    <property type="entry name" value="DUF58"/>
    <property type="match status" value="1"/>
</dbReference>
<dbReference type="Proteomes" id="UP000215433">
    <property type="component" value="Unassembled WGS sequence"/>
</dbReference>
<dbReference type="EMBL" id="NEWD01000014">
    <property type="protein sequence ID" value="OXN00593.1"/>
    <property type="molecule type" value="Genomic_DNA"/>
</dbReference>
<feature type="transmembrane region" description="Helical" evidence="1">
    <location>
        <begin position="26"/>
        <end position="48"/>
    </location>
</feature>
<evidence type="ECO:0000313" key="4">
    <source>
        <dbReference type="Proteomes" id="UP000215433"/>
    </source>
</evidence>